<evidence type="ECO:0000313" key="2">
    <source>
        <dbReference type="Proteomes" id="UP001329430"/>
    </source>
</evidence>
<gene>
    <name evidence="1" type="ORF">RI129_006420</name>
</gene>
<dbReference type="Proteomes" id="UP001329430">
    <property type="component" value="Chromosome 4"/>
</dbReference>
<accession>A0AAN7VB82</accession>
<proteinExistence type="predicted"/>
<name>A0AAN7VB82_9COLE</name>
<evidence type="ECO:0000313" key="1">
    <source>
        <dbReference type="EMBL" id="KAK5645120.1"/>
    </source>
</evidence>
<sequence>MRVFERKVLRTIFGPMSENGETKTRTNHEISQMCRREDVVKFVKSQRISWLGHIMRVGEDMVKRPTDYSINCDRNPKTQITWIKEVRKDMAEMKIDGEEVERRKKFREKIGGFRSIQVQEIEKKKTGSKWTEERRNQHSERVLEEKKEGRKIIIRRYFTWSIVG</sequence>
<reference evidence="1 2" key="1">
    <citation type="journal article" date="2024" name="Insects">
        <title>An Improved Chromosome-Level Genome Assembly of the Firefly Pyrocoelia pectoralis.</title>
        <authorList>
            <person name="Fu X."/>
            <person name="Meyer-Rochow V.B."/>
            <person name="Ballantyne L."/>
            <person name="Zhu X."/>
        </authorList>
    </citation>
    <scope>NUCLEOTIDE SEQUENCE [LARGE SCALE GENOMIC DNA]</scope>
    <source>
        <strain evidence="1">XCY_ONT2</strain>
    </source>
</reference>
<keyword evidence="2" id="KW-1185">Reference proteome</keyword>
<comment type="caution">
    <text evidence="1">The sequence shown here is derived from an EMBL/GenBank/DDBJ whole genome shotgun (WGS) entry which is preliminary data.</text>
</comment>
<organism evidence="1 2">
    <name type="scientific">Pyrocoelia pectoralis</name>
    <dbReference type="NCBI Taxonomy" id="417401"/>
    <lineage>
        <taxon>Eukaryota</taxon>
        <taxon>Metazoa</taxon>
        <taxon>Ecdysozoa</taxon>
        <taxon>Arthropoda</taxon>
        <taxon>Hexapoda</taxon>
        <taxon>Insecta</taxon>
        <taxon>Pterygota</taxon>
        <taxon>Neoptera</taxon>
        <taxon>Endopterygota</taxon>
        <taxon>Coleoptera</taxon>
        <taxon>Polyphaga</taxon>
        <taxon>Elateriformia</taxon>
        <taxon>Elateroidea</taxon>
        <taxon>Lampyridae</taxon>
        <taxon>Lampyrinae</taxon>
        <taxon>Pyrocoelia</taxon>
    </lineage>
</organism>
<dbReference type="AlphaFoldDB" id="A0AAN7VB82"/>
<protein>
    <submittedName>
        <fullName evidence="1">Uncharacterized protein</fullName>
    </submittedName>
</protein>
<dbReference type="EMBL" id="JAVRBK010000004">
    <property type="protein sequence ID" value="KAK5645120.1"/>
    <property type="molecule type" value="Genomic_DNA"/>
</dbReference>